<dbReference type="Gramene" id="KZM97242">
    <property type="protein sequence ID" value="KZM97242"/>
    <property type="gene ID" value="DCAR_015396"/>
</dbReference>
<comment type="caution">
    <text evidence="2">The sequence shown here is derived from an EMBL/GenBank/DDBJ whole genome shotgun (WGS) entry which is preliminary data.</text>
</comment>
<dbReference type="CDD" id="cd22160">
    <property type="entry name" value="F-box_AtFBL13-like"/>
    <property type="match status" value="1"/>
</dbReference>
<sequence length="302" mass="35007">MMAQSRMKKVGCVKRDIISELPQNVLEIILCFLPIQDAVRTSFLSRAWRYRWTTIPHLIFNLESTDRVMEKYSQNDDAELQAYRFVSVINKILLLHKGPILKFSLSIPRGLFPNNFWAPNLKRLIQVYHGISSEYSLAGLQKLEEYSLMLLEDCSEEMQTLNVVKIPGSLHKIEKFSLAYDSLKNSMDGREEELEEYQIEDSEECIMLHLEIVSFSDFKGVIAELELVKFLLACSPSLKSLFIHRDCSIKDCASALKITEEMLQYTRASPRAQIRHLESPVNIIYGTNCFDRKLWSDNYSLF</sequence>
<dbReference type="PANTHER" id="PTHR31639:SF256">
    <property type="entry name" value="OS07G0242900 PROTEIN"/>
    <property type="match status" value="1"/>
</dbReference>
<reference evidence="2" key="1">
    <citation type="journal article" date="2016" name="Nat. Genet.">
        <title>A high-quality carrot genome assembly provides new insights into carotenoid accumulation and asterid genome evolution.</title>
        <authorList>
            <person name="Iorizzo M."/>
            <person name="Ellison S."/>
            <person name="Senalik D."/>
            <person name="Zeng P."/>
            <person name="Satapoomin P."/>
            <person name="Huang J."/>
            <person name="Bowman M."/>
            <person name="Iovene M."/>
            <person name="Sanseverino W."/>
            <person name="Cavagnaro P."/>
            <person name="Yildiz M."/>
            <person name="Macko-Podgorni A."/>
            <person name="Moranska E."/>
            <person name="Grzebelus E."/>
            <person name="Grzebelus D."/>
            <person name="Ashrafi H."/>
            <person name="Zheng Z."/>
            <person name="Cheng S."/>
            <person name="Spooner D."/>
            <person name="Van Deynze A."/>
            <person name="Simon P."/>
        </authorList>
    </citation>
    <scope>NUCLEOTIDE SEQUENCE [LARGE SCALE GENOMIC DNA]</scope>
    <source>
        <tissue evidence="2">Leaf</tissue>
    </source>
</reference>
<proteinExistence type="predicted"/>
<dbReference type="InterPro" id="IPR053781">
    <property type="entry name" value="F-box_AtFBL13-like"/>
</dbReference>
<name>A0A162A7B4_DAUCS</name>
<dbReference type="AlphaFoldDB" id="A0A162A7B4"/>
<dbReference type="PANTHER" id="PTHR31639">
    <property type="entry name" value="F-BOX PROTEIN-LIKE"/>
    <property type="match status" value="1"/>
</dbReference>
<dbReference type="EMBL" id="LNRQ01000004">
    <property type="protein sequence ID" value="KZM97242.1"/>
    <property type="molecule type" value="Genomic_DNA"/>
</dbReference>
<dbReference type="Pfam" id="PF00646">
    <property type="entry name" value="F-box"/>
    <property type="match status" value="1"/>
</dbReference>
<dbReference type="SMART" id="SM00579">
    <property type="entry name" value="FBD"/>
    <property type="match status" value="1"/>
</dbReference>
<dbReference type="Pfam" id="PF08387">
    <property type="entry name" value="FBD"/>
    <property type="match status" value="1"/>
</dbReference>
<protein>
    <recommendedName>
        <fullName evidence="1">FBD domain-containing protein</fullName>
    </recommendedName>
</protein>
<dbReference type="Gene3D" id="1.20.1280.50">
    <property type="match status" value="1"/>
</dbReference>
<dbReference type="InterPro" id="IPR006566">
    <property type="entry name" value="FBD"/>
</dbReference>
<evidence type="ECO:0000259" key="1">
    <source>
        <dbReference type="SMART" id="SM00579"/>
    </source>
</evidence>
<dbReference type="SUPFAM" id="SSF81383">
    <property type="entry name" value="F-box domain"/>
    <property type="match status" value="1"/>
</dbReference>
<evidence type="ECO:0000313" key="2">
    <source>
        <dbReference type="EMBL" id="KZM97242.1"/>
    </source>
</evidence>
<organism evidence="2">
    <name type="scientific">Daucus carota subsp. sativus</name>
    <name type="common">Carrot</name>
    <dbReference type="NCBI Taxonomy" id="79200"/>
    <lineage>
        <taxon>Eukaryota</taxon>
        <taxon>Viridiplantae</taxon>
        <taxon>Streptophyta</taxon>
        <taxon>Embryophyta</taxon>
        <taxon>Tracheophyta</taxon>
        <taxon>Spermatophyta</taxon>
        <taxon>Magnoliopsida</taxon>
        <taxon>eudicotyledons</taxon>
        <taxon>Gunneridae</taxon>
        <taxon>Pentapetalae</taxon>
        <taxon>asterids</taxon>
        <taxon>campanulids</taxon>
        <taxon>Apiales</taxon>
        <taxon>Apiaceae</taxon>
        <taxon>Apioideae</taxon>
        <taxon>Scandiceae</taxon>
        <taxon>Daucinae</taxon>
        <taxon>Daucus</taxon>
        <taxon>Daucus sect. Daucus</taxon>
    </lineage>
</organism>
<feature type="domain" description="FBD" evidence="1">
    <location>
        <begin position="204"/>
        <end position="277"/>
    </location>
</feature>
<dbReference type="InterPro" id="IPR036047">
    <property type="entry name" value="F-box-like_dom_sf"/>
</dbReference>
<dbReference type="InterPro" id="IPR001810">
    <property type="entry name" value="F-box_dom"/>
</dbReference>
<gene>
    <name evidence="2" type="ORF">DCAR_015396</name>
</gene>
<accession>A0A162A7B4</accession>
<dbReference type="OMA" id="EYEWERE"/>
<dbReference type="STRING" id="79200.A0A162A7B4"/>